<evidence type="ECO:0000256" key="1">
    <source>
        <dbReference type="SAM" id="MobiDB-lite"/>
    </source>
</evidence>
<feature type="compositionally biased region" description="Basic and acidic residues" evidence="1">
    <location>
        <begin position="79"/>
        <end position="92"/>
    </location>
</feature>
<dbReference type="EMBL" id="OX459121">
    <property type="protein sequence ID" value="CAI9102912.1"/>
    <property type="molecule type" value="Genomic_DNA"/>
</dbReference>
<name>A0AAV1D8E8_OLDCO</name>
<dbReference type="PANTHER" id="PTHR23334:SF20">
    <property type="entry name" value="BASIC LEUCINE ZIPPER 24"/>
    <property type="match status" value="1"/>
</dbReference>
<feature type="domain" description="BZIP" evidence="2">
    <location>
        <begin position="89"/>
        <end position="156"/>
    </location>
</feature>
<evidence type="ECO:0000313" key="3">
    <source>
        <dbReference type="EMBL" id="CAI9102912.1"/>
    </source>
</evidence>
<dbReference type="InterPro" id="IPR046347">
    <property type="entry name" value="bZIP_sf"/>
</dbReference>
<evidence type="ECO:0000313" key="4">
    <source>
        <dbReference type="Proteomes" id="UP001161247"/>
    </source>
</evidence>
<dbReference type="Pfam" id="PF07716">
    <property type="entry name" value="bZIP_2"/>
    <property type="match status" value="1"/>
</dbReference>
<feature type="compositionally biased region" description="Basic and acidic residues" evidence="1">
    <location>
        <begin position="229"/>
        <end position="239"/>
    </location>
</feature>
<dbReference type="GO" id="GO:0000981">
    <property type="term" value="F:DNA-binding transcription factor activity, RNA polymerase II-specific"/>
    <property type="evidence" value="ECO:0007669"/>
    <property type="project" value="TreeGrafter"/>
</dbReference>
<protein>
    <submittedName>
        <fullName evidence="3">OLC1v1001287C1</fullName>
    </submittedName>
</protein>
<sequence length="259" mass="28610">MERRDMDDGGVVEAEVLIPNSDSSVNVQSSVSMDSFFDELLKNAQTSCTHTHTCNPPGPDDSAHTHTCYHTHTQVIQPDEKLDFPTDNEKSRLKSKRPSGNREAVRKYREKKKAHSAFLEEEVRKLRLVNQQLIRKVQRQTIMEAEILRLKGLLLDLRGKIDVELGSSAPFQKDCNSGLNLGLRCENELTCLSSQGVSSESPLGDFGGCNKTGTSLDKNCQSAAVADQSQEKANSRETGRVGNIDSVEIMVSSASQEDE</sequence>
<accession>A0AAV1D8E8</accession>
<feature type="region of interest" description="Disordered" evidence="1">
    <location>
        <begin position="79"/>
        <end position="104"/>
    </location>
</feature>
<dbReference type="AlphaFoldDB" id="A0AAV1D8E8"/>
<proteinExistence type="predicted"/>
<dbReference type="InterPro" id="IPR031106">
    <property type="entry name" value="C/EBP"/>
</dbReference>
<dbReference type="Proteomes" id="UP001161247">
    <property type="component" value="Chromosome 4"/>
</dbReference>
<dbReference type="InterPro" id="IPR004827">
    <property type="entry name" value="bZIP"/>
</dbReference>
<dbReference type="SMART" id="SM00338">
    <property type="entry name" value="BRLZ"/>
    <property type="match status" value="1"/>
</dbReference>
<gene>
    <name evidence="3" type="ORF">OLC1_LOCUS12175</name>
</gene>
<dbReference type="Gene3D" id="1.20.5.170">
    <property type="match status" value="1"/>
</dbReference>
<reference evidence="3" key="1">
    <citation type="submission" date="2023-03" db="EMBL/GenBank/DDBJ databases">
        <authorList>
            <person name="Julca I."/>
        </authorList>
    </citation>
    <scope>NUCLEOTIDE SEQUENCE</scope>
</reference>
<feature type="region of interest" description="Disordered" evidence="1">
    <location>
        <begin position="222"/>
        <end position="259"/>
    </location>
</feature>
<dbReference type="PANTHER" id="PTHR23334">
    <property type="entry name" value="CCAAT/ENHANCER BINDING PROTEIN"/>
    <property type="match status" value="1"/>
</dbReference>
<dbReference type="CDD" id="cd14686">
    <property type="entry name" value="bZIP"/>
    <property type="match status" value="1"/>
</dbReference>
<dbReference type="SUPFAM" id="SSF57959">
    <property type="entry name" value="Leucine zipper domain"/>
    <property type="match status" value="1"/>
</dbReference>
<dbReference type="GO" id="GO:0000978">
    <property type="term" value="F:RNA polymerase II cis-regulatory region sequence-specific DNA binding"/>
    <property type="evidence" value="ECO:0007669"/>
    <property type="project" value="TreeGrafter"/>
</dbReference>
<evidence type="ECO:0000259" key="2">
    <source>
        <dbReference type="SMART" id="SM00338"/>
    </source>
</evidence>
<organism evidence="3 4">
    <name type="scientific">Oldenlandia corymbosa var. corymbosa</name>
    <dbReference type="NCBI Taxonomy" id="529605"/>
    <lineage>
        <taxon>Eukaryota</taxon>
        <taxon>Viridiplantae</taxon>
        <taxon>Streptophyta</taxon>
        <taxon>Embryophyta</taxon>
        <taxon>Tracheophyta</taxon>
        <taxon>Spermatophyta</taxon>
        <taxon>Magnoliopsida</taxon>
        <taxon>eudicotyledons</taxon>
        <taxon>Gunneridae</taxon>
        <taxon>Pentapetalae</taxon>
        <taxon>asterids</taxon>
        <taxon>lamiids</taxon>
        <taxon>Gentianales</taxon>
        <taxon>Rubiaceae</taxon>
        <taxon>Rubioideae</taxon>
        <taxon>Spermacoceae</taxon>
        <taxon>Hedyotis-Oldenlandia complex</taxon>
        <taxon>Oldenlandia</taxon>
    </lineage>
</organism>
<dbReference type="GO" id="GO:0006351">
    <property type="term" value="P:DNA-templated transcription"/>
    <property type="evidence" value="ECO:0007669"/>
    <property type="project" value="InterPro"/>
</dbReference>
<keyword evidence="4" id="KW-1185">Reference proteome</keyword>